<dbReference type="PANTHER" id="PTHR42770:SF7">
    <property type="entry name" value="MEMBRANE PROTEIN"/>
    <property type="match status" value="1"/>
</dbReference>
<evidence type="ECO:0000256" key="1">
    <source>
        <dbReference type="ARBA" id="ARBA00004651"/>
    </source>
</evidence>
<dbReference type="AlphaFoldDB" id="A0AAT9GTU0"/>
<evidence type="ECO:0000256" key="5">
    <source>
        <dbReference type="ARBA" id="ARBA00023136"/>
    </source>
</evidence>
<evidence type="ECO:0000256" key="3">
    <source>
        <dbReference type="ARBA" id="ARBA00022692"/>
    </source>
</evidence>
<evidence type="ECO:0000256" key="6">
    <source>
        <dbReference type="SAM" id="Phobius"/>
    </source>
</evidence>
<dbReference type="RefSeq" id="WP_369609595.1">
    <property type="nucleotide sequence ID" value="NZ_AP031322.1"/>
</dbReference>
<feature type="transmembrane region" description="Helical" evidence="6">
    <location>
        <begin position="147"/>
        <end position="166"/>
    </location>
</feature>
<dbReference type="PIRSF" id="PIRSF006060">
    <property type="entry name" value="AA_transporter"/>
    <property type="match status" value="1"/>
</dbReference>
<feature type="transmembrane region" description="Helical" evidence="6">
    <location>
        <begin position="228"/>
        <end position="247"/>
    </location>
</feature>
<dbReference type="GO" id="GO:0005886">
    <property type="term" value="C:plasma membrane"/>
    <property type="evidence" value="ECO:0007669"/>
    <property type="project" value="UniProtKB-SubCell"/>
</dbReference>
<keyword evidence="4 6" id="KW-1133">Transmembrane helix</keyword>
<dbReference type="Gene3D" id="1.20.1740.10">
    <property type="entry name" value="Amino acid/polyamine transporter I"/>
    <property type="match status" value="1"/>
</dbReference>
<gene>
    <name evidence="7" type="ORF">SJAV_19940</name>
</gene>
<feature type="transmembrane region" description="Helical" evidence="6">
    <location>
        <begin position="426"/>
        <end position="445"/>
    </location>
</feature>
<dbReference type="EMBL" id="AP031322">
    <property type="protein sequence ID" value="BFH74050.1"/>
    <property type="molecule type" value="Genomic_DNA"/>
</dbReference>
<name>A0AAT9GTU0_9CREN</name>
<organism evidence="7">
    <name type="scientific">Sulfurisphaera javensis</name>
    <dbReference type="NCBI Taxonomy" id="2049879"/>
    <lineage>
        <taxon>Archaea</taxon>
        <taxon>Thermoproteota</taxon>
        <taxon>Thermoprotei</taxon>
        <taxon>Sulfolobales</taxon>
        <taxon>Sulfolobaceae</taxon>
        <taxon>Sulfurisphaera</taxon>
    </lineage>
</organism>
<dbReference type="PANTHER" id="PTHR42770">
    <property type="entry name" value="AMINO ACID TRANSPORTER-RELATED"/>
    <property type="match status" value="1"/>
</dbReference>
<feature type="transmembrane region" description="Helical" evidence="6">
    <location>
        <begin position="108"/>
        <end position="127"/>
    </location>
</feature>
<feature type="transmembrane region" description="Helical" evidence="6">
    <location>
        <begin position="397"/>
        <end position="419"/>
    </location>
</feature>
<evidence type="ECO:0000256" key="4">
    <source>
        <dbReference type="ARBA" id="ARBA00022989"/>
    </source>
</evidence>
<evidence type="ECO:0000256" key="2">
    <source>
        <dbReference type="ARBA" id="ARBA00022475"/>
    </source>
</evidence>
<reference evidence="7" key="1">
    <citation type="submission" date="2024-03" db="EMBL/GenBank/DDBJ databases">
        <title>Complete genome sequence of Sulfurisphaera javensis strain KD-1.</title>
        <authorList>
            <person name="Sakai H."/>
            <person name="Nur N."/>
            <person name="Suwanto A."/>
            <person name="Kurosawa N."/>
        </authorList>
    </citation>
    <scope>NUCLEOTIDE SEQUENCE</scope>
    <source>
        <strain evidence="7">KD-1</strain>
    </source>
</reference>
<dbReference type="KEGG" id="sjv:SJAV_19940"/>
<keyword evidence="2" id="KW-1003">Cell membrane</keyword>
<accession>A0AAT9GTU0</accession>
<keyword evidence="3 6" id="KW-0812">Transmembrane</keyword>
<dbReference type="InterPro" id="IPR002293">
    <property type="entry name" value="AA/rel_permease1"/>
</dbReference>
<protein>
    <submittedName>
        <fullName evidence="7">APC family permease</fullName>
    </submittedName>
</protein>
<feature type="transmembrane region" description="Helical" evidence="6">
    <location>
        <begin position="267"/>
        <end position="288"/>
    </location>
</feature>
<dbReference type="GO" id="GO:0022857">
    <property type="term" value="F:transmembrane transporter activity"/>
    <property type="evidence" value="ECO:0007669"/>
    <property type="project" value="InterPro"/>
</dbReference>
<feature type="transmembrane region" description="Helical" evidence="6">
    <location>
        <begin position="173"/>
        <end position="197"/>
    </location>
</feature>
<proteinExistence type="predicted"/>
<feature type="transmembrane region" description="Helical" evidence="6">
    <location>
        <begin position="465"/>
        <end position="484"/>
    </location>
</feature>
<keyword evidence="5 6" id="KW-0472">Membrane</keyword>
<dbReference type="Pfam" id="PF13520">
    <property type="entry name" value="AA_permease_2"/>
    <property type="match status" value="1"/>
</dbReference>
<comment type="subcellular location">
    <subcellularLocation>
        <location evidence="1">Cell membrane</location>
        <topology evidence="1">Multi-pass membrane protein</topology>
    </subcellularLocation>
</comment>
<dbReference type="GeneID" id="92354942"/>
<dbReference type="InterPro" id="IPR050367">
    <property type="entry name" value="APC_superfamily"/>
</dbReference>
<feature type="transmembrane region" description="Helical" evidence="6">
    <location>
        <begin position="49"/>
        <end position="70"/>
    </location>
</feature>
<feature type="transmembrane region" description="Helical" evidence="6">
    <location>
        <begin position="371"/>
        <end position="391"/>
    </location>
</feature>
<sequence length="505" mass="54410">MSKSLFVRESSGLVKNVSALDSIMLNLGNMSAGVALFNSISPYIPPGGVIWIASLIGLILTLPQAYIYMVLAGKIPKTGGDYIWLSRILHGSVGVTMAFALMIESTAFFALVAYFFSSAVGTVVGTIGTMDGISSLVSLSSSLSAPIPSYILGAVLFGVIIAFNIFRAKWGYTLVTVSTLVSLITTIIAMIVIGINIPDFHTAIIPFLEREGIVPPSNYASTVPPPNLIVSLTGILPLLAIFTYPWMQATPAIASEAKKVKYVQYGVIIPLLATGILVTLGFGLMYLAGGYTFTTYMFTNSASSFVYTFWTVAIGLTSNPVLQWIIGIGLMTWEFAVLAYGVIVFSRYIFAMAFDRVFPEIFTRLNRYGSPVYTHLFDLILTLAFLALPVISFNGALALYGAIVIGMVYFFTVSVAGVIYGIKNKIIPLIGAGIFEAGYFVFLTYESVTNPVFSFAQPNGVPNPITLGFVIGSFVVGAIIYIVARQINLGKGIDINMIYKEIPPD</sequence>
<feature type="transmembrane region" description="Helical" evidence="6">
    <location>
        <begin position="20"/>
        <end position="37"/>
    </location>
</feature>
<feature type="transmembrane region" description="Helical" evidence="6">
    <location>
        <begin position="324"/>
        <end position="350"/>
    </location>
</feature>
<evidence type="ECO:0000313" key="7">
    <source>
        <dbReference type="EMBL" id="BFH74050.1"/>
    </source>
</evidence>